<organism evidence="6 7">
    <name type="scientific">Nonomuraea endophytica</name>
    <dbReference type="NCBI Taxonomy" id="714136"/>
    <lineage>
        <taxon>Bacteria</taxon>
        <taxon>Bacillati</taxon>
        <taxon>Actinomycetota</taxon>
        <taxon>Actinomycetes</taxon>
        <taxon>Streptosporangiales</taxon>
        <taxon>Streptosporangiaceae</taxon>
        <taxon>Nonomuraea</taxon>
    </lineage>
</organism>
<dbReference type="InterPro" id="IPR050109">
    <property type="entry name" value="HTH-type_TetR-like_transc_reg"/>
</dbReference>
<sequence length="203" mass="22403">MEETRRARKKRQTTELIAEAAFRLFAERGFEQTTVAQIAAAADVATKTFFNHFPSKEDVVFFAAGDYYEVTLEVLAGRRPDETISDLLLRTYEEVVARFLDHGPLSHQPQWVALYRTLVMTVPSVQAKALMVLLDLQRKIAAAFAETFPEEIDQVTAAAAIGALMGALQAASLLSHELGYTEAERIKAGGQAAELAMRGLRSL</sequence>
<dbReference type="EMBL" id="JACHIN010000011">
    <property type="protein sequence ID" value="MBB5081625.1"/>
    <property type="molecule type" value="Genomic_DNA"/>
</dbReference>
<evidence type="ECO:0000256" key="2">
    <source>
        <dbReference type="ARBA" id="ARBA00023125"/>
    </source>
</evidence>
<evidence type="ECO:0000256" key="3">
    <source>
        <dbReference type="ARBA" id="ARBA00023163"/>
    </source>
</evidence>
<dbReference type="PROSITE" id="PS50977">
    <property type="entry name" value="HTH_TETR_2"/>
    <property type="match status" value="1"/>
</dbReference>
<dbReference type="InterPro" id="IPR001647">
    <property type="entry name" value="HTH_TetR"/>
</dbReference>
<dbReference type="PRINTS" id="PR00455">
    <property type="entry name" value="HTHTETR"/>
</dbReference>
<dbReference type="Gene3D" id="1.10.357.10">
    <property type="entry name" value="Tetracycline Repressor, domain 2"/>
    <property type="match status" value="1"/>
</dbReference>
<dbReference type="Pfam" id="PF00440">
    <property type="entry name" value="TetR_N"/>
    <property type="match status" value="1"/>
</dbReference>
<feature type="domain" description="HTH tetR-type" evidence="5">
    <location>
        <begin position="11"/>
        <end position="71"/>
    </location>
</feature>
<keyword evidence="7" id="KW-1185">Reference proteome</keyword>
<evidence type="ECO:0000259" key="5">
    <source>
        <dbReference type="PROSITE" id="PS50977"/>
    </source>
</evidence>
<evidence type="ECO:0000256" key="1">
    <source>
        <dbReference type="ARBA" id="ARBA00023015"/>
    </source>
</evidence>
<name>A0A7W8EI52_9ACTN</name>
<comment type="caution">
    <text evidence="6">The sequence shown here is derived from an EMBL/GenBank/DDBJ whole genome shotgun (WGS) entry which is preliminary data.</text>
</comment>
<dbReference type="PANTHER" id="PTHR30055">
    <property type="entry name" value="HTH-TYPE TRANSCRIPTIONAL REGULATOR RUTR"/>
    <property type="match status" value="1"/>
</dbReference>
<dbReference type="SUPFAM" id="SSF46689">
    <property type="entry name" value="Homeodomain-like"/>
    <property type="match status" value="1"/>
</dbReference>
<reference evidence="6 7" key="1">
    <citation type="submission" date="2020-08" db="EMBL/GenBank/DDBJ databases">
        <title>Genomic Encyclopedia of Type Strains, Phase IV (KMG-IV): sequencing the most valuable type-strain genomes for metagenomic binning, comparative biology and taxonomic classification.</title>
        <authorList>
            <person name="Goeker M."/>
        </authorList>
    </citation>
    <scope>NUCLEOTIDE SEQUENCE [LARGE SCALE GENOMIC DNA]</scope>
    <source>
        <strain evidence="6 7">DSM 45385</strain>
    </source>
</reference>
<dbReference type="GO" id="GO:0003700">
    <property type="term" value="F:DNA-binding transcription factor activity"/>
    <property type="evidence" value="ECO:0007669"/>
    <property type="project" value="TreeGrafter"/>
</dbReference>
<dbReference type="GO" id="GO:0000976">
    <property type="term" value="F:transcription cis-regulatory region binding"/>
    <property type="evidence" value="ECO:0007669"/>
    <property type="project" value="TreeGrafter"/>
</dbReference>
<protein>
    <submittedName>
        <fullName evidence="6">AcrR family transcriptional regulator</fullName>
    </submittedName>
</protein>
<dbReference type="RefSeq" id="WP_184969153.1">
    <property type="nucleotide sequence ID" value="NZ_JACHIN010000011.1"/>
</dbReference>
<accession>A0A7W8EI52</accession>
<evidence type="ECO:0000313" key="6">
    <source>
        <dbReference type="EMBL" id="MBB5081625.1"/>
    </source>
</evidence>
<gene>
    <name evidence="6" type="ORF">HNR40_007120</name>
</gene>
<dbReference type="Proteomes" id="UP000568380">
    <property type="component" value="Unassembled WGS sequence"/>
</dbReference>
<dbReference type="AlphaFoldDB" id="A0A7W8EI52"/>
<keyword evidence="3" id="KW-0804">Transcription</keyword>
<keyword evidence="2 4" id="KW-0238">DNA-binding</keyword>
<evidence type="ECO:0000256" key="4">
    <source>
        <dbReference type="PROSITE-ProRule" id="PRU00335"/>
    </source>
</evidence>
<keyword evidence="1" id="KW-0805">Transcription regulation</keyword>
<feature type="DNA-binding region" description="H-T-H motif" evidence="4">
    <location>
        <begin position="34"/>
        <end position="53"/>
    </location>
</feature>
<dbReference type="InterPro" id="IPR009057">
    <property type="entry name" value="Homeodomain-like_sf"/>
</dbReference>
<dbReference type="Gene3D" id="1.10.10.60">
    <property type="entry name" value="Homeodomain-like"/>
    <property type="match status" value="1"/>
</dbReference>
<evidence type="ECO:0000313" key="7">
    <source>
        <dbReference type="Proteomes" id="UP000568380"/>
    </source>
</evidence>
<dbReference type="PANTHER" id="PTHR30055:SF234">
    <property type="entry name" value="HTH-TYPE TRANSCRIPTIONAL REGULATOR BETI"/>
    <property type="match status" value="1"/>
</dbReference>
<proteinExistence type="predicted"/>